<evidence type="ECO:0000256" key="3">
    <source>
        <dbReference type="ARBA" id="ARBA00022942"/>
    </source>
</evidence>
<proteinExistence type="inferred from homology"/>
<dbReference type="PANTHER" id="PTHR14145:SF1">
    <property type="entry name" value="26S PROTEASOME NON-ATPASE REGULATORY SUBUNIT 6"/>
    <property type="match status" value="1"/>
</dbReference>
<evidence type="ECO:0000256" key="5">
    <source>
        <dbReference type="SAM" id="MobiDB-lite"/>
    </source>
</evidence>
<dbReference type="SUPFAM" id="SSF46785">
    <property type="entry name" value="Winged helix' DNA-binding domain"/>
    <property type="match status" value="1"/>
</dbReference>
<evidence type="ECO:0000313" key="8">
    <source>
        <dbReference type="Proteomes" id="UP001201812"/>
    </source>
</evidence>
<evidence type="ECO:0000256" key="1">
    <source>
        <dbReference type="ARBA" id="ARBA00005717"/>
    </source>
</evidence>
<keyword evidence="3 7" id="KW-0647">Proteasome</keyword>
<organism evidence="7 8">
    <name type="scientific">Ditylenchus destructor</name>
    <dbReference type="NCBI Taxonomy" id="166010"/>
    <lineage>
        <taxon>Eukaryota</taxon>
        <taxon>Metazoa</taxon>
        <taxon>Ecdysozoa</taxon>
        <taxon>Nematoda</taxon>
        <taxon>Chromadorea</taxon>
        <taxon>Rhabditida</taxon>
        <taxon>Tylenchina</taxon>
        <taxon>Tylenchomorpha</taxon>
        <taxon>Sphaerularioidea</taxon>
        <taxon>Anguinidae</taxon>
        <taxon>Anguininae</taxon>
        <taxon>Ditylenchus</taxon>
    </lineage>
</organism>
<dbReference type="AlphaFoldDB" id="A0AAD4R7R1"/>
<feature type="region of interest" description="Disordered" evidence="5">
    <location>
        <begin position="1"/>
        <end position="21"/>
    </location>
</feature>
<dbReference type="InterPro" id="IPR045135">
    <property type="entry name" value="Rpn7_N"/>
</dbReference>
<keyword evidence="4" id="KW-0175">Coiled coil</keyword>
<dbReference type="FunFam" id="1.25.40.570:FF:000005">
    <property type="entry name" value="26S proteasome regulatory subunit N7"/>
    <property type="match status" value="1"/>
</dbReference>
<dbReference type="InterPro" id="IPR019585">
    <property type="entry name" value="Rpn7/CSN1"/>
</dbReference>
<dbReference type="Gene3D" id="1.25.40.570">
    <property type="match status" value="1"/>
</dbReference>
<dbReference type="PANTHER" id="PTHR14145">
    <property type="entry name" value="26S PROTESOME SUBUNIT 6"/>
    <property type="match status" value="1"/>
</dbReference>
<evidence type="ECO:0000256" key="2">
    <source>
        <dbReference type="ARBA" id="ARBA00014932"/>
    </source>
</evidence>
<dbReference type="Pfam" id="PF21154">
    <property type="entry name" value="RPN7_PSMD6_C"/>
    <property type="match status" value="1"/>
</dbReference>
<comment type="similarity">
    <text evidence="1">Belongs to the proteasome subunit S10 family.</text>
</comment>
<dbReference type="SMART" id="SM00088">
    <property type="entry name" value="PINT"/>
    <property type="match status" value="1"/>
</dbReference>
<dbReference type="InterPro" id="IPR000717">
    <property type="entry name" value="PCI_dom"/>
</dbReference>
<gene>
    <name evidence="7" type="ORF">DdX_07921</name>
</gene>
<reference evidence="7" key="1">
    <citation type="submission" date="2022-01" db="EMBL/GenBank/DDBJ databases">
        <title>Genome Sequence Resource for Two Populations of Ditylenchus destructor, the Migratory Endoparasitic Phytonematode.</title>
        <authorList>
            <person name="Zhang H."/>
            <person name="Lin R."/>
            <person name="Xie B."/>
        </authorList>
    </citation>
    <scope>NUCLEOTIDE SEQUENCE</scope>
    <source>
        <strain evidence="7">BazhouSP</strain>
    </source>
</reference>
<protein>
    <recommendedName>
        <fullName evidence="2">26S proteasome non-ATPase regulatory subunit 6</fullName>
    </recommendedName>
</protein>
<dbReference type="InterPro" id="IPR036390">
    <property type="entry name" value="WH_DNA-bd_sf"/>
</dbReference>
<dbReference type="Pfam" id="PF10602">
    <property type="entry name" value="RPN7"/>
    <property type="match status" value="1"/>
</dbReference>
<dbReference type="Pfam" id="PF01399">
    <property type="entry name" value="PCI"/>
    <property type="match status" value="1"/>
</dbReference>
<dbReference type="PROSITE" id="PS50250">
    <property type="entry name" value="PCI"/>
    <property type="match status" value="1"/>
</dbReference>
<name>A0AAD4R7R1_9BILA</name>
<evidence type="ECO:0000259" key="6">
    <source>
        <dbReference type="PROSITE" id="PS50250"/>
    </source>
</evidence>
<dbReference type="InterPro" id="IPR049549">
    <property type="entry name" value="RPN7_PSMD6_C"/>
</dbReference>
<evidence type="ECO:0000256" key="4">
    <source>
        <dbReference type="SAM" id="Coils"/>
    </source>
</evidence>
<keyword evidence="8" id="KW-1185">Reference proteome</keyword>
<dbReference type="GO" id="GO:0005838">
    <property type="term" value="C:proteasome regulatory particle"/>
    <property type="evidence" value="ECO:0007669"/>
    <property type="project" value="TreeGrafter"/>
</dbReference>
<sequence length="418" mass="48378">MAEKKAPEATQPKAKAKPKVEDDFDEDIISKNPDLEIAQLYFLYKHVYKTENSSLRAEKFLTLLNRIKENEMGPFYEIVCQETNTIVDQALLRSIKEKNAKKLKEIDDEIKDAEENLGESDVRRAWLSKSEYLSQIGSKEAAVEAFRHTFEKTVGIGYRIDLVFNLIRLGLFFMDNELISANISKAKDLMEQGGDWDRKNRLRCYEGLYKMATRDMKGAAELFLEAVPTFGAYELMTYESLVFYAIMTTMLSLDRPALYSKVVRCNEIQEQLTCGGENGELVSVREFLNALYGCQYDQFYKLLGELEVDRLKIDRYLEPHYQFYSRAMRLKAYKQFLTPYKTVRLENMAKSFGVSKEFIDKELHAQVSSGRLNCRIDAVNEVIEMNHTDSRNDLYKAVVRDGDILLNRVQKLARVINS</sequence>
<dbReference type="EMBL" id="JAKKPZ010000011">
    <property type="protein sequence ID" value="KAI1715600.1"/>
    <property type="molecule type" value="Genomic_DNA"/>
</dbReference>
<accession>A0AAD4R7R1</accession>
<dbReference type="GO" id="GO:0043161">
    <property type="term" value="P:proteasome-mediated ubiquitin-dependent protein catabolic process"/>
    <property type="evidence" value="ECO:0007669"/>
    <property type="project" value="TreeGrafter"/>
</dbReference>
<comment type="caution">
    <text evidence="7">The sequence shown here is derived from an EMBL/GenBank/DDBJ whole genome shotgun (WGS) entry which is preliminary data.</text>
</comment>
<feature type="domain" description="PCI" evidence="6">
    <location>
        <begin position="200"/>
        <end position="390"/>
    </location>
</feature>
<dbReference type="Proteomes" id="UP001201812">
    <property type="component" value="Unassembled WGS sequence"/>
</dbReference>
<evidence type="ECO:0000313" key="7">
    <source>
        <dbReference type="EMBL" id="KAI1715600.1"/>
    </source>
</evidence>
<feature type="coiled-coil region" evidence="4">
    <location>
        <begin position="96"/>
        <end position="123"/>
    </location>
</feature>